<dbReference type="AlphaFoldDB" id="A0A4S4FLP4"/>
<evidence type="ECO:0000256" key="1">
    <source>
        <dbReference type="ARBA" id="ARBA00023125"/>
    </source>
</evidence>
<dbReference type="GO" id="GO:0003677">
    <property type="term" value="F:DNA binding"/>
    <property type="evidence" value="ECO:0007669"/>
    <property type="project" value="UniProtKB-UniRule"/>
</dbReference>
<keyword evidence="1 2" id="KW-0238">DNA-binding</keyword>
<organism evidence="4 5">
    <name type="scientific">Naasia lichenicola</name>
    <dbReference type="NCBI Taxonomy" id="2565933"/>
    <lineage>
        <taxon>Bacteria</taxon>
        <taxon>Bacillati</taxon>
        <taxon>Actinomycetota</taxon>
        <taxon>Actinomycetes</taxon>
        <taxon>Micrococcales</taxon>
        <taxon>Microbacteriaceae</taxon>
        <taxon>Naasia</taxon>
    </lineage>
</organism>
<dbReference type="Gene3D" id="1.10.10.60">
    <property type="entry name" value="Homeodomain-like"/>
    <property type="match status" value="1"/>
</dbReference>
<comment type="caution">
    <text evidence="4">The sequence shown here is derived from an EMBL/GenBank/DDBJ whole genome shotgun (WGS) entry which is preliminary data.</text>
</comment>
<evidence type="ECO:0000313" key="5">
    <source>
        <dbReference type="Proteomes" id="UP000309133"/>
    </source>
</evidence>
<protein>
    <submittedName>
        <fullName evidence="4">TetR/AcrR family transcriptional regulator</fullName>
    </submittedName>
</protein>
<dbReference type="PANTHER" id="PTHR43479:SF11">
    <property type="entry name" value="ACREF_ENVCD OPERON REPRESSOR-RELATED"/>
    <property type="match status" value="1"/>
</dbReference>
<dbReference type="Pfam" id="PF00440">
    <property type="entry name" value="TetR_N"/>
    <property type="match status" value="1"/>
</dbReference>
<evidence type="ECO:0000256" key="2">
    <source>
        <dbReference type="PROSITE-ProRule" id="PRU00335"/>
    </source>
</evidence>
<dbReference type="Proteomes" id="UP000309133">
    <property type="component" value="Unassembled WGS sequence"/>
</dbReference>
<dbReference type="Gene3D" id="1.10.357.10">
    <property type="entry name" value="Tetracycline Repressor, domain 2"/>
    <property type="match status" value="1"/>
</dbReference>
<accession>A0A4S4FLP4</accession>
<dbReference type="PROSITE" id="PS01081">
    <property type="entry name" value="HTH_TETR_1"/>
    <property type="match status" value="1"/>
</dbReference>
<feature type="domain" description="HTH tetR-type" evidence="3">
    <location>
        <begin position="9"/>
        <end position="69"/>
    </location>
</feature>
<keyword evidence="5" id="KW-1185">Reference proteome</keyword>
<dbReference type="InterPro" id="IPR023772">
    <property type="entry name" value="DNA-bd_HTH_TetR-type_CS"/>
</dbReference>
<dbReference type="InterPro" id="IPR009057">
    <property type="entry name" value="Homeodomain-like_sf"/>
</dbReference>
<reference evidence="4 5" key="1">
    <citation type="submission" date="2019-04" db="EMBL/GenBank/DDBJ databases">
        <authorList>
            <person name="Jiang L."/>
        </authorList>
    </citation>
    <scope>NUCLEOTIDE SEQUENCE [LARGE SCALE GENOMIC DNA]</scope>
    <source>
        <strain evidence="4 5">YIM 131853</strain>
    </source>
</reference>
<feature type="DNA-binding region" description="H-T-H motif" evidence="2">
    <location>
        <begin position="32"/>
        <end position="51"/>
    </location>
</feature>
<dbReference type="EMBL" id="SSSM01000004">
    <property type="protein sequence ID" value="THG31111.1"/>
    <property type="molecule type" value="Genomic_DNA"/>
</dbReference>
<evidence type="ECO:0000259" key="3">
    <source>
        <dbReference type="PROSITE" id="PS50977"/>
    </source>
</evidence>
<name>A0A4S4FLP4_9MICO</name>
<dbReference type="InterPro" id="IPR001647">
    <property type="entry name" value="HTH_TetR"/>
</dbReference>
<dbReference type="InterPro" id="IPR050624">
    <property type="entry name" value="HTH-type_Tx_Regulator"/>
</dbReference>
<gene>
    <name evidence="4" type="ORF">E6C64_09695</name>
</gene>
<dbReference type="SUPFAM" id="SSF46689">
    <property type="entry name" value="Homeodomain-like"/>
    <property type="match status" value="1"/>
</dbReference>
<proteinExistence type="predicted"/>
<dbReference type="PANTHER" id="PTHR43479">
    <property type="entry name" value="ACREF/ENVCD OPERON REPRESSOR-RELATED"/>
    <property type="match status" value="1"/>
</dbReference>
<dbReference type="PROSITE" id="PS50977">
    <property type="entry name" value="HTH_TETR_2"/>
    <property type="match status" value="1"/>
</dbReference>
<sequence length="227" mass="25159">MGLRERKRRETRRSLQIAILQQSLERGYDHVTIEEVCRVADVSPRTFFNYFASKEDAVLGAVPGFPDEGVVERYVTDGFGGDALRDLPELFLSMTDRLEDIDILTLRKRLMRQEPGLLGLRVSSGRAFENALNEVVQRRMIREDPAADVAEVERAARLIALVGFAAMRHGWLAWIDGSGAIPLDVQLRESFAELESLVLSGTHVGRAVPEGSLVEQVSRSAAAPTIG</sequence>
<dbReference type="OrthoDB" id="8688418at2"/>
<evidence type="ECO:0000313" key="4">
    <source>
        <dbReference type="EMBL" id="THG31111.1"/>
    </source>
</evidence>